<reference evidence="3" key="1">
    <citation type="submission" date="2016-06" db="EMBL/GenBank/DDBJ databases">
        <authorList>
            <person name="Varghese N."/>
            <person name="Submissions Spin"/>
        </authorList>
    </citation>
    <scope>NUCLEOTIDE SEQUENCE [LARGE SCALE GENOMIC DNA]</scope>
    <source>
        <strain evidence="3">DSM 45161</strain>
    </source>
</reference>
<evidence type="ECO:0000259" key="1">
    <source>
        <dbReference type="Pfam" id="PF01370"/>
    </source>
</evidence>
<keyword evidence="3" id="KW-1185">Reference proteome</keyword>
<dbReference type="InterPro" id="IPR050177">
    <property type="entry name" value="Lipid_A_modif_metabolic_enz"/>
</dbReference>
<dbReference type="PANTHER" id="PTHR43245">
    <property type="entry name" value="BIFUNCTIONAL POLYMYXIN RESISTANCE PROTEIN ARNA"/>
    <property type="match status" value="1"/>
</dbReference>
<dbReference type="AlphaFoldDB" id="A0A1C5JRC7"/>
<dbReference type="PANTHER" id="PTHR43245:SF13">
    <property type="entry name" value="UDP-D-APIOSE_UDP-D-XYLOSE SYNTHASE 2"/>
    <property type="match status" value="1"/>
</dbReference>
<evidence type="ECO:0000313" key="3">
    <source>
        <dbReference type="Proteomes" id="UP000198215"/>
    </source>
</evidence>
<dbReference type="InterPro" id="IPR001509">
    <property type="entry name" value="Epimerase_deHydtase"/>
</dbReference>
<dbReference type="Proteomes" id="UP000198215">
    <property type="component" value="Chromosome I"/>
</dbReference>
<dbReference type="Pfam" id="PF01370">
    <property type="entry name" value="Epimerase"/>
    <property type="match status" value="1"/>
</dbReference>
<dbReference type="SUPFAM" id="SSF51735">
    <property type="entry name" value="NAD(P)-binding Rossmann-fold domains"/>
    <property type="match status" value="1"/>
</dbReference>
<accession>A0A1C5JRC7</accession>
<gene>
    <name evidence="2" type="ORF">GA0070614_5093</name>
</gene>
<evidence type="ECO:0000313" key="2">
    <source>
        <dbReference type="EMBL" id="SCG72871.1"/>
    </source>
</evidence>
<organism evidence="2 3">
    <name type="scientific">Micromonospora coxensis</name>
    <dbReference type="NCBI Taxonomy" id="356852"/>
    <lineage>
        <taxon>Bacteria</taxon>
        <taxon>Bacillati</taxon>
        <taxon>Actinomycetota</taxon>
        <taxon>Actinomycetes</taxon>
        <taxon>Micromonosporales</taxon>
        <taxon>Micromonosporaceae</taxon>
        <taxon>Micromonospora</taxon>
    </lineage>
</organism>
<name>A0A1C5JRC7_9ACTN</name>
<proteinExistence type="predicted"/>
<dbReference type="OrthoDB" id="62093at2"/>
<dbReference type="RefSeq" id="WP_088978285.1">
    <property type="nucleotide sequence ID" value="NZ_LT607753.1"/>
</dbReference>
<dbReference type="EMBL" id="LT607753">
    <property type="protein sequence ID" value="SCG72871.1"/>
    <property type="molecule type" value="Genomic_DNA"/>
</dbReference>
<dbReference type="InterPro" id="IPR036291">
    <property type="entry name" value="NAD(P)-bd_dom_sf"/>
</dbReference>
<sequence>MNVLLFGASGFLGRHIRQRLAEEMTVHSPTRQECDLVTVDVRALTALLTKTRPDAVVVAAGRIVGSGHEFVLAHTVVVAKLVEAMALSTPGARLVRIGSAAEYGVVPHGHAVREDDAADPVGEYGISHLAATRLVERAVTAGQLDAVVLRVFNPVGPGMPAGNLLGRTATRLREAMAHGVARLPLGLHDTWRDYVDVRDIAAAVSAALRPASPGAVVFNVGSGRAVGTPEVVRLLADAAGFRGEITEGDFAPDAARSAAVSWMCADLTRTADLLGWSPRHALADSLATVWADVDGCPRTRPVTV</sequence>
<dbReference type="Gene3D" id="3.90.25.10">
    <property type="entry name" value="UDP-galactose 4-epimerase, domain 1"/>
    <property type="match status" value="1"/>
</dbReference>
<dbReference type="Gene3D" id="3.40.50.720">
    <property type="entry name" value="NAD(P)-binding Rossmann-like Domain"/>
    <property type="match status" value="1"/>
</dbReference>
<feature type="domain" description="NAD-dependent epimerase/dehydratase" evidence="1">
    <location>
        <begin position="3"/>
        <end position="221"/>
    </location>
</feature>
<protein>
    <submittedName>
        <fullName evidence="2">Nucleoside-diphosphate-sugar epimerase</fullName>
    </submittedName>
</protein>